<sequence length="111" mass="11785">MPGGGDADKLIISQHAASITTPQQLLNRIHCCRAATAFQPDTLKLTFSVSPGLQATLEALIRIIAVTGGSLKLGAPPRSVHERALSKMLVNMGEWKENESFCISTSSANPV</sequence>
<evidence type="ECO:0000313" key="2">
    <source>
        <dbReference type="Proteomes" id="UP000654075"/>
    </source>
</evidence>
<dbReference type="Proteomes" id="UP000654075">
    <property type="component" value="Unassembled WGS sequence"/>
</dbReference>
<proteinExistence type="predicted"/>
<keyword evidence="2" id="KW-1185">Reference proteome</keyword>
<comment type="caution">
    <text evidence="1">The sequence shown here is derived from an EMBL/GenBank/DDBJ whole genome shotgun (WGS) entry which is preliminary data.</text>
</comment>
<gene>
    <name evidence="1" type="ORF">PGLA1383_LOCUS7867</name>
</gene>
<name>A0A813DRW8_POLGL</name>
<organism evidence="1 2">
    <name type="scientific">Polarella glacialis</name>
    <name type="common">Dinoflagellate</name>
    <dbReference type="NCBI Taxonomy" id="89957"/>
    <lineage>
        <taxon>Eukaryota</taxon>
        <taxon>Sar</taxon>
        <taxon>Alveolata</taxon>
        <taxon>Dinophyceae</taxon>
        <taxon>Suessiales</taxon>
        <taxon>Suessiaceae</taxon>
        <taxon>Polarella</taxon>
    </lineage>
</organism>
<dbReference type="AlphaFoldDB" id="A0A813DRW8"/>
<reference evidence="1" key="1">
    <citation type="submission" date="2021-02" db="EMBL/GenBank/DDBJ databases">
        <authorList>
            <person name="Dougan E. K."/>
            <person name="Rhodes N."/>
            <person name="Thang M."/>
            <person name="Chan C."/>
        </authorList>
    </citation>
    <scope>NUCLEOTIDE SEQUENCE</scope>
</reference>
<protein>
    <submittedName>
        <fullName evidence="1">Uncharacterized protein</fullName>
    </submittedName>
</protein>
<accession>A0A813DRW8</accession>
<evidence type="ECO:0000313" key="1">
    <source>
        <dbReference type="EMBL" id="CAE8589088.1"/>
    </source>
</evidence>
<dbReference type="EMBL" id="CAJNNV010003474">
    <property type="protein sequence ID" value="CAE8589088.1"/>
    <property type="molecule type" value="Genomic_DNA"/>
</dbReference>